<dbReference type="InterPro" id="IPR003439">
    <property type="entry name" value="ABC_transporter-like_ATP-bd"/>
</dbReference>
<evidence type="ECO:0000313" key="14">
    <source>
        <dbReference type="Proteomes" id="UP000078084"/>
    </source>
</evidence>
<dbReference type="Proteomes" id="UP000292039">
    <property type="component" value="Unassembled WGS sequence"/>
</dbReference>
<keyword evidence="7 9" id="KW-0472">Membrane</keyword>
<keyword evidence="4" id="KW-0547">Nucleotide-binding</keyword>
<dbReference type="AlphaFoldDB" id="A0A171KWD2"/>
<dbReference type="CDD" id="cd18584">
    <property type="entry name" value="ABC_6TM_AarD_CydD"/>
    <property type="match status" value="1"/>
</dbReference>
<dbReference type="EMBL" id="SGWZ01000001">
    <property type="protein sequence ID" value="RZS73528.1"/>
    <property type="molecule type" value="Genomic_DNA"/>
</dbReference>
<accession>A0A171KWD2</accession>
<dbReference type="GO" id="GO:0034040">
    <property type="term" value="F:ATPase-coupled lipid transmembrane transporter activity"/>
    <property type="evidence" value="ECO:0007669"/>
    <property type="project" value="TreeGrafter"/>
</dbReference>
<dbReference type="PANTHER" id="PTHR24221">
    <property type="entry name" value="ATP-BINDING CASSETTE SUB-FAMILY B"/>
    <property type="match status" value="1"/>
</dbReference>
<dbReference type="Pfam" id="PF00664">
    <property type="entry name" value="ABC_membrane"/>
    <property type="match status" value="1"/>
</dbReference>
<dbReference type="GO" id="GO:0140359">
    <property type="term" value="F:ABC-type transporter activity"/>
    <property type="evidence" value="ECO:0007669"/>
    <property type="project" value="InterPro"/>
</dbReference>
<dbReference type="InterPro" id="IPR039421">
    <property type="entry name" value="Type_1_exporter"/>
</dbReference>
<dbReference type="SUPFAM" id="SSF52540">
    <property type="entry name" value="P-loop containing nucleoside triphosphate hydrolases"/>
    <property type="match status" value="1"/>
</dbReference>
<feature type="transmembrane region" description="Helical" evidence="9">
    <location>
        <begin position="150"/>
        <end position="169"/>
    </location>
</feature>
<dbReference type="InterPro" id="IPR036640">
    <property type="entry name" value="ABC1_TM_sf"/>
</dbReference>
<dbReference type="PROSITE" id="PS00211">
    <property type="entry name" value="ABC_TRANSPORTER_1"/>
    <property type="match status" value="1"/>
</dbReference>
<dbReference type="PANTHER" id="PTHR24221:SF261">
    <property type="entry name" value="GLUTATHIONE_L-CYSTEINE TRANSPORT SYSTEM ATP-BINDING_PERMEASE PROTEIN CYDD"/>
    <property type="match status" value="1"/>
</dbReference>
<dbReference type="Pfam" id="PF00005">
    <property type="entry name" value="ABC_tran"/>
    <property type="match status" value="1"/>
</dbReference>
<dbReference type="NCBIfam" id="TIGR02857">
    <property type="entry name" value="CydD"/>
    <property type="match status" value="1"/>
</dbReference>
<name>A0A171KWD2_9BURK</name>
<dbReference type="InterPro" id="IPR003593">
    <property type="entry name" value="AAA+_ATPase"/>
</dbReference>
<dbReference type="GO" id="GO:0042883">
    <property type="term" value="P:cysteine transport"/>
    <property type="evidence" value="ECO:0007669"/>
    <property type="project" value="InterPro"/>
</dbReference>
<dbReference type="Gene3D" id="1.20.1560.10">
    <property type="entry name" value="ABC transporter type 1, transmembrane domain"/>
    <property type="match status" value="1"/>
</dbReference>
<dbReference type="SMART" id="SM00382">
    <property type="entry name" value="AAA"/>
    <property type="match status" value="1"/>
</dbReference>
<evidence type="ECO:0000313" key="13">
    <source>
        <dbReference type="EMBL" id="RZS73528.1"/>
    </source>
</evidence>
<dbReference type="GO" id="GO:0016887">
    <property type="term" value="F:ATP hydrolysis activity"/>
    <property type="evidence" value="ECO:0007669"/>
    <property type="project" value="InterPro"/>
</dbReference>
<evidence type="ECO:0000313" key="12">
    <source>
        <dbReference type="EMBL" id="KKO73199.1"/>
    </source>
</evidence>
<evidence type="ECO:0000256" key="3">
    <source>
        <dbReference type="ARBA" id="ARBA00022692"/>
    </source>
</evidence>
<protein>
    <submittedName>
        <fullName evidence="12">ABC transporter ATP-binding protein</fullName>
    </submittedName>
    <submittedName>
        <fullName evidence="13">ATP-binding cassette subfamily C protein CydD</fullName>
    </submittedName>
</protein>
<keyword evidence="14" id="KW-1185">Reference proteome</keyword>
<comment type="caution">
    <text evidence="12">The sequence shown here is derived from an EMBL/GenBank/DDBJ whole genome shotgun (WGS) entry which is preliminary data.</text>
</comment>
<evidence type="ECO:0000256" key="8">
    <source>
        <dbReference type="SAM" id="MobiDB-lite"/>
    </source>
</evidence>
<proteinExistence type="predicted"/>
<dbReference type="GO" id="GO:0005886">
    <property type="term" value="C:plasma membrane"/>
    <property type="evidence" value="ECO:0007669"/>
    <property type="project" value="UniProtKB-SubCell"/>
</dbReference>
<evidence type="ECO:0000256" key="1">
    <source>
        <dbReference type="ARBA" id="ARBA00004651"/>
    </source>
</evidence>
<feature type="region of interest" description="Disordered" evidence="8">
    <location>
        <begin position="347"/>
        <end position="369"/>
    </location>
</feature>
<dbReference type="Proteomes" id="UP000078084">
    <property type="component" value="Unassembled WGS sequence"/>
</dbReference>
<evidence type="ECO:0000313" key="15">
    <source>
        <dbReference type="Proteomes" id="UP000292039"/>
    </source>
</evidence>
<feature type="transmembrane region" description="Helical" evidence="9">
    <location>
        <begin position="255"/>
        <end position="280"/>
    </location>
</feature>
<gene>
    <name evidence="12" type="ORF">AAV32_02620</name>
    <name evidence="13" type="ORF">EV679_0724</name>
</gene>
<feature type="domain" description="ABC transporter" evidence="10">
    <location>
        <begin position="374"/>
        <end position="607"/>
    </location>
</feature>
<dbReference type="PATRIC" id="fig|206506.3.peg.575"/>
<evidence type="ECO:0000256" key="6">
    <source>
        <dbReference type="ARBA" id="ARBA00022989"/>
    </source>
</evidence>
<evidence type="ECO:0000256" key="5">
    <source>
        <dbReference type="ARBA" id="ARBA00022840"/>
    </source>
</evidence>
<dbReference type="STRING" id="206506.AAV32_02620"/>
<evidence type="ECO:0000256" key="9">
    <source>
        <dbReference type="SAM" id="Phobius"/>
    </source>
</evidence>
<keyword evidence="5 12" id="KW-0067">ATP-binding</keyword>
<reference evidence="12 14" key="1">
    <citation type="submission" date="2015-04" db="EMBL/GenBank/DDBJ databases">
        <title>Genome sequence of Kerstersia gyiorum CG1.</title>
        <authorList>
            <person name="Greninger A.L."/>
            <person name="Kozyreva V."/>
            <person name="Chaturvedi V."/>
        </authorList>
    </citation>
    <scope>NUCLEOTIDE SEQUENCE [LARGE SCALE GENOMIC DNA]</scope>
    <source>
        <strain evidence="12 14">CG1</strain>
    </source>
</reference>
<dbReference type="Gene3D" id="3.40.50.300">
    <property type="entry name" value="P-loop containing nucleotide triphosphate hydrolases"/>
    <property type="match status" value="1"/>
</dbReference>
<evidence type="ECO:0000256" key="2">
    <source>
        <dbReference type="ARBA" id="ARBA00022475"/>
    </source>
</evidence>
<dbReference type="RefSeq" id="WP_068367238.1">
    <property type="nucleotide sequence ID" value="NZ_CBCSEB010000002.1"/>
</dbReference>
<organism evidence="12 14">
    <name type="scientific">Kerstersia gyiorum</name>
    <dbReference type="NCBI Taxonomy" id="206506"/>
    <lineage>
        <taxon>Bacteria</taxon>
        <taxon>Pseudomonadati</taxon>
        <taxon>Pseudomonadota</taxon>
        <taxon>Betaproteobacteria</taxon>
        <taxon>Burkholderiales</taxon>
        <taxon>Alcaligenaceae</taxon>
        <taxon>Kerstersia</taxon>
    </lineage>
</organism>
<keyword evidence="6 9" id="KW-1133">Transmembrane helix</keyword>
<feature type="transmembrane region" description="Helical" evidence="9">
    <location>
        <begin position="71"/>
        <end position="93"/>
    </location>
</feature>
<reference evidence="13 15" key="2">
    <citation type="submission" date="2019-02" db="EMBL/GenBank/DDBJ databases">
        <title>Genomic Encyclopedia of Type Strains, Phase IV (KMG-IV): sequencing the most valuable type-strain genomes for metagenomic binning, comparative biology and taxonomic classification.</title>
        <authorList>
            <person name="Goeker M."/>
        </authorList>
    </citation>
    <scope>NUCLEOTIDE SEQUENCE [LARGE SCALE GENOMIC DNA]</scope>
    <source>
        <strain evidence="13 15">DSM 16618</strain>
    </source>
</reference>
<dbReference type="GO" id="GO:0005524">
    <property type="term" value="F:ATP binding"/>
    <property type="evidence" value="ECO:0007669"/>
    <property type="project" value="UniProtKB-KW"/>
</dbReference>
<sequence length="609" mass="64549">MAGVEHDPSAVLLKLPREQSRWLSGLARQARGALGLAVAAPLLAGALLVFQAWLLASVLDKAIVQGAGREALLPGIAAIAALIVVRAILTWVGERAGIRAAERIKVLVRQSLFADMLSRGPQWTRGQASGSLASVMVEQVEAFDGFFSRYLPTMVSGTFLPVAFAIVVLPVDYVAGLLLLLTAPLIPVFMALVGWGAEAASRRHLEAFARLSGFFADRLRGLSTLKLYGRARAEAEAVQEASETLRGKTMSVLRIAFLSSATLEFFAALGVAGVALYVGLTYLGFVTIRSDILTLQAGMFCLLMAPEVYNPLRQFAAHYHDRAAARAAVAEIAAIYENLPAVSADSAATPGAGQGGVPESAPGQPAQGAAGLTMRQLEVRAPGREAPLLQGCDLSVAPGERIALMGDSGIGKSSLLETLAGLRPAAAGDILLDGQMLAQWQPAALRRRIALIGQHPYLHQDSIAGNLRLAAPQASHSELLAAAAQAGMDDFLAELPQGLDTRLGQRGYGLSGGQAQRVALARLFLRDPGLILLDEPTAHLDGVTRDRVMDAILAFARGRTLLVATHDIDVARRLDRIWRFGTDGRLQEVSPEALASLQGEMTESLEVRS</sequence>
<evidence type="ECO:0000259" key="11">
    <source>
        <dbReference type="PROSITE" id="PS50929"/>
    </source>
</evidence>
<dbReference type="PROSITE" id="PS50929">
    <property type="entry name" value="ABC_TM1F"/>
    <property type="match status" value="1"/>
</dbReference>
<keyword evidence="3 9" id="KW-0812">Transmembrane</keyword>
<keyword evidence="2" id="KW-1003">Cell membrane</keyword>
<dbReference type="InterPro" id="IPR014216">
    <property type="entry name" value="ABC_transptr_CydD"/>
</dbReference>
<feature type="domain" description="ABC transmembrane type-1" evidence="11">
    <location>
        <begin position="36"/>
        <end position="324"/>
    </location>
</feature>
<evidence type="ECO:0000259" key="10">
    <source>
        <dbReference type="PROSITE" id="PS50893"/>
    </source>
</evidence>
<evidence type="ECO:0000256" key="4">
    <source>
        <dbReference type="ARBA" id="ARBA00022741"/>
    </source>
</evidence>
<feature type="transmembrane region" description="Helical" evidence="9">
    <location>
        <begin position="33"/>
        <end position="59"/>
    </location>
</feature>
<dbReference type="InterPro" id="IPR011527">
    <property type="entry name" value="ABC1_TM_dom"/>
</dbReference>
<dbReference type="EMBL" id="LBNE01000001">
    <property type="protein sequence ID" value="KKO73199.1"/>
    <property type="molecule type" value="Genomic_DNA"/>
</dbReference>
<dbReference type="PROSITE" id="PS50893">
    <property type="entry name" value="ABC_TRANSPORTER_2"/>
    <property type="match status" value="1"/>
</dbReference>
<dbReference type="InterPro" id="IPR017871">
    <property type="entry name" value="ABC_transporter-like_CS"/>
</dbReference>
<dbReference type="SUPFAM" id="SSF90123">
    <property type="entry name" value="ABC transporter transmembrane region"/>
    <property type="match status" value="1"/>
</dbReference>
<dbReference type="InterPro" id="IPR027417">
    <property type="entry name" value="P-loop_NTPase"/>
</dbReference>
<comment type="subcellular location">
    <subcellularLocation>
        <location evidence="1">Cell membrane</location>
        <topology evidence="1">Multi-pass membrane protein</topology>
    </subcellularLocation>
</comment>
<feature type="transmembrane region" description="Helical" evidence="9">
    <location>
        <begin position="175"/>
        <end position="195"/>
    </location>
</feature>
<evidence type="ECO:0000256" key="7">
    <source>
        <dbReference type="ARBA" id="ARBA00023136"/>
    </source>
</evidence>